<dbReference type="OrthoDB" id="1652165at2"/>
<protein>
    <submittedName>
        <fullName evidence="4">Uncharacterized protein</fullName>
    </submittedName>
</protein>
<proteinExistence type="predicted"/>
<feature type="region of interest" description="Disordered" evidence="3">
    <location>
        <begin position="1"/>
        <end position="173"/>
    </location>
</feature>
<evidence type="ECO:0000313" key="5">
    <source>
        <dbReference type="Proteomes" id="UP000305939"/>
    </source>
</evidence>
<evidence type="ECO:0000256" key="2">
    <source>
        <dbReference type="ARBA" id="ARBA00022837"/>
    </source>
</evidence>
<dbReference type="AlphaFoldDB" id="A0A4V6RRT6"/>
<dbReference type="SUPFAM" id="SSF103647">
    <property type="entry name" value="TSP type-3 repeat"/>
    <property type="match status" value="2"/>
</dbReference>
<accession>A0A4V6RRT6</accession>
<reference evidence="4 5" key="1">
    <citation type="submission" date="2019-04" db="EMBL/GenBank/DDBJ databases">
        <title>Draft genome sequence of Robertkochia marina CC-AMO-30D.</title>
        <authorList>
            <person name="Hameed A."/>
            <person name="Lin S.-Y."/>
            <person name="Shahina M."/>
            <person name="Lai W.-A."/>
            <person name="Young C.-C."/>
        </authorList>
    </citation>
    <scope>NUCLEOTIDE SEQUENCE [LARGE SCALE GENOMIC DNA]</scope>
    <source>
        <strain evidence="4 5">CC-AMO-30D</strain>
    </source>
</reference>
<keyword evidence="1" id="KW-0732">Signal</keyword>
<evidence type="ECO:0000256" key="1">
    <source>
        <dbReference type="ARBA" id="ARBA00022729"/>
    </source>
</evidence>
<dbReference type="EMBL" id="SSMC01000002">
    <property type="protein sequence ID" value="THD68116.1"/>
    <property type="molecule type" value="Genomic_DNA"/>
</dbReference>
<gene>
    <name evidence="4" type="ORF">E7Z59_08885</name>
</gene>
<dbReference type="GO" id="GO:0007155">
    <property type="term" value="P:cell adhesion"/>
    <property type="evidence" value="ECO:0007669"/>
    <property type="project" value="InterPro"/>
</dbReference>
<dbReference type="InterPro" id="IPR032675">
    <property type="entry name" value="LRR_dom_sf"/>
</dbReference>
<dbReference type="GO" id="GO:0005509">
    <property type="term" value="F:calcium ion binding"/>
    <property type="evidence" value="ECO:0007669"/>
    <property type="project" value="InterPro"/>
</dbReference>
<dbReference type="SUPFAM" id="SSF52047">
    <property type="entry name" value="RNI-like"/>
    <property type="match status" value="1"/>
</dbReference>
<dbReference type="Gene3D" id="3.80.10.10">
    <property type="entry name" value="Ribonuclease Inhibitor"/>
    <property type="match status" value="1"/>
</dbReference>
<evidence type="ECO:0000313" key="4">
    <source>
        <dbReference type="EMBL" id="THD68116.1"/>
    </source>
</evidence>
<dbReference type="InterPro" id="IPR028974">
    <property type="entry name" value="TSP_type-3_rpt"/>
</dbReference>
<feature type="compositionally biased region" description="Acidic residues" evidence="3">
    <location>
        <begin position="116"/>
        <end position="139"/>
    </location>
</feature>
<comment type="caution">
    <text evidence="4">The sequence shown here is derived from an EMBL/GenBank/DDBJ whole genome shotgun (WGS) entry which is preliminary data.</text>
</comment>
<dbReference type="PANTHER" id="PTHR10199:SF119">
    <property type="entry name" value="RE20510P"/>
    <property type="match status" value="1"/>
</dbReference>
<feature type="compositionally biased region" description="Acidic residues" evidence="3">
    <location>
        <begin position="48"/>
        <end position="59"/>
    </location>
</feature>
<feature type="compositionally biased region" description="Acidic residues" evidence="3">
    <location>
        <begin position="80"/>
        <end position="106"/>
    </location>
</feature>
<feature type="compositionally biased region" description="Acidic residues" evidence="3">
    <location>
        <begin position="15"/>
        <end position="29"/>
    </location>
</feature>
<dbReference type="PANTHER" id="PTHR10199">
    <property type="entry name" value="THROMBOSPONDIN"/>
    <property type="match status" value="1"/>
</dbReference>
<name>A0A4V6RRT6_9FLAO</name>
<feature type="compositionally biased region" description="Polar residues" evidence="3">
    <location>
        <begin position="1"/>
        <end position="11"/>
    </location>
</feature>
<organism evidence="4 5">
    <name type="scientific">Robertkochia marina</name>
    <dbReference type="NCBI Taxonomy" id="1227945"/>
    <lineage>
        <taxon>Bacteria</taxon>
        <taxon>Pseudomonadati</taxon>
        <taxon>Bacteroidota</taxon>
        <taxon>Flavobacteriia</taxon>
        <taxon>Flavobacteriales</taxon>
        <taxon>Flavobacteriaceae</taxon>
        <taxon>Robertkochia</taxon>
    </lineage>
</organism>
<keyword evidence="2" id="KW-0106">Calcium</keyword>
<dbReference type="Pfam" id="PF02412">
    <property type="entry name" value="TSP_3"/>
    <property type="match status" value="3"/>
</dbReference>
<keyword evidence="5" id="KW-1185">Reference proteome</keyword>
<sequence>MDENGCSDSQNTADTDGDGVADDDDDCPDTPEGAEVNENGCATSQLDSDGDGVNDDADQCPDTPQGAEVDENGCATSQLDSDEDGVNDDADQCPDTPEGEEVDEQGCSDSQKDSDGDGVNDAEDECPETPEGQETDENGCADSQKDDDRDGVSNADDQCPDTPEGSEVNEEGCVAEARTYVPDDGFEENLIRQGYDDVMDDYVLTANIENITELGIGGFFKNLTGLQDFKSLKTLTLFDSSIENFDVLPEVNLITLDLEGTDGRNFIIDAHPTLERFYISSNSIGPKEIINNPQLKVIGYFYSDGGTILVKNNPMLEGFYASECGFGTLSIKNNSNLNEVLLGDYQDEYFLVNNLIIEDNPVLNEIEITGGCDNFILTNTQNLKSLTISGDTSYETTPKIPAIDLSDLPLLETLVLKRIVFTELDVSFNTNLINFELIDHDITCVKVNQQQLDNIPSTWVTDPEVTYSLNCN</sequence>
<dbReference type="Proteomes" id="UP000305939">
    <property type="component" value="Unassembled WGS sequence"/>
</dbReference>
<evidence type="ECO:0000256" key="3">
    <source>
        <dbReference type="SAM" id="MobiDB-lite"/>
    </source>
</evidence>
<dbReference type="InterPro" id="IPR003367">
    <property type="entry name" value="Thrombospondin_3-like_rpt"/>
</dbReference>
<dbReference type="Gene3D" id="4.10.1080.10">
    <property type="entry name" value="TSP type-3 repeat"/>
    <property type="match status" value="1"/>
</dbReference>